<dbReference type="GeneID" id="70233671"/>
<feature type="compositionally biased region" description="Polar residues" evidence="1">
    <location>
        <begin position="103"/>
        <end position="122"/>
    </location>
</feature>
<protein>
    <submittedName>
        <fullName evidence="2">Uncharacterized protein</fullName>
    </submittedName>
</protein>
<dbReference type="AlphaFoldDB" id="A0A9P8PA13"/>
<evidence type="ECO:0000313" key="3">
    <source>
        <dbReference type="Proteomes" id="UP000769157"/>
    </source>
</evidence>
<evidence type="ECO:0000256" key="1">
    <source>
        <dbReference type="SAM" id="MobiDB-lite"/>
    </source>
</evidence>
<accession>A0A9P8PA13</accession>
<reference evidence="2" key="1">
    <citation type="journal article" date="2021" name="Open Biol.">
        <title>Shared evolutionary footprints suggest mitochondrial oxidative damage underlies multiple complex I losses in fungi.</title>
        <authorList>
            <person name="Schikora-Tamarit M.A."/>
            <person name="Marcet-Houben M."/>
            <person name="Nosek J."/>
            <person name="Gabaldon T."/>
        </authorList>
    </citation>
    <scope>NUCLEOTIDE SEQUENCE</scope>
    <source>
        <strain evidence="2">CBS6075</strain>
    </source>
</reference>
<gene>
    <name evidence="2" type="ORF">OGAPHI_001704</name>
</gene>
<feature type="region of interest" description="Disordered" evidence="1">
    <location>
        <begin position="100"/>
        <end position="122"/>
    </location>
</feature>
<keyword evidence="3" id="KW-1185">Reference proteome</keyword>
<organism evidence="2 3">
    <name type="scientific">Ogataea philodendri</name>
    <dbReference type="NCBI Taxonomy" id="1378263"/>
    <lineage>
        <taxon>Eukaryota</taxon>
        <taxon>Fungi</taxon>
        <taxon>Dikarya</taxon>
        <taxon>Ascomycota</taxon>
        <taxon>Saccharomycotina</taxon>
        <taxon>Pichiomycetes</taxon>
        <taxon>Pichiales</taxon>
        <taxon>Pichiaceae</taxon>
        <taxon>Ogataea</taxon>
    </lineage>
</organism>
<dbReference type="Proteomes" id="UP000769157">
    <property type="component" value="Unassembled WGS sequence"/>
</dbReference>
<name>A0A9P8PA13_9ASCO</name>
<reference evidence="2" key="2">
    <citation type="submission" date="2021-01" db="EMBL/GenBank/DDBJ databases">
        <authorList>
            <person name="Schikora-Tamarit M.A."/>
        </authorList>
    </citation>
    <scope>NUCLEOTIDE SEQUENCE</scope>
    <source>
        <strain evidence="2">CBS6075</strain>
    </source>
</reference>
<proteinExistence type="predicted"/>
<dbReference type="RefSeq" id="XP_046062364.1">
    <property type="nucleotide sequence ID" value="XM_046202494.1"/>
</dbReference>
<sequence length="122" mass="13393">MRAPPEPIPKPMNAIPNPPGRIQWIPLFNPNPYISKPVELMTAGSNRNHNRYSGSRTPSRFLAIQRTNLSESMPPQNAPKKHPISALKFVSPSAAVPKLYGGTTKNSASVVDSNESHITWTP</sequence>
<comment type="caution">
    <text evidence="2">The sequence shown here is derived from an EMBL/GenBank/DDBJ whole genome shotgun (WGS) entry which is preliminary data.</text>
</comment>
<dbReference type="EMBL" id="JAEUBE010000158">
    <property type="protein sequence ID" value="KAH3667950.1"/>
    <property type="molecule type" value="Genomic_DNA"/>
</dbReference>
<evidence type="ECO:0000313" key="2">
    <source>
        <dbReference type="EMBL" id="KAH3667950.1"/>
    </source>
</evidence>